<evidence type="ECO:0000256" key="9">
    <source>
        <dbReference type="ARBA" id="ARBA00023136"/>
    </source>
</evidence>
<evidence type="ECO:0000256" key="11">
    <source>
        <dbReference type="ARBA" id="ARBA00045497"/>
    </source>
</evidence>
<dbReference type="Gene3D" id="1.20.58.340">
    <property type="entry name" value="Magnesium transport protein CorA, transmembrane region"/>
    <property type="match status" value="1"/>
</dbReference>
<dbReference type="Pfam" id="PF01544">
    <property type="entry name" value="CorA"/>
    <property type="match status" value="1"/>
</dbReference>
<comment type="subcellular location">
    <subcellularLocation>
        <location evidence="1">Cell membrane</location>
        <topology evidence="1">Multi-pass membrane protein</topology>
    </subcellularLocation>
</comment>
<dbReference type="GO" id="GO:0015087">
    <property type="term" value="F:cobalt ion transmembrane transporter activity"/>
    <property type="evidence" value="ECO:0007669"/>
    <property type="project" value="TreeGrafter"/>
</dbReference>
<reference evidence="13 14" key="1">
    <citation type="submission" date="2019-05" db="EMBL/GenBank/DDBJ databases">
        <authorList>
            <person name="Narsing Rao M.P."/>
            <person name="Li W.J."/>
        </authorList>
    </citation>
    <scope>NUCLEOTIDE SEQUENCE [LARGE SCALE GENOMIC DNA]</scope>
    <source>
        <strain evidence="13 14">SYSU_K30003</strain>
    </source>
</reference>
<evidence type="ECO:0000313" key="13">
    <source>
        <dbReference type="EMBL" id="TLS50680.1"/>
    </source>
</evidence>
<dbReference type="SUPFAM" id="SSF144083">
    <property type="entry name" value="Magnesium transport protein CorA, transmembrane region"/>
    <property type="match status" value="1"/>
</dbReference>
<dbReference type="InterPro" id="IPR002523">
    <property type="entry name" value="MgTranspt_CorA/ZnTranspt_ZntB"/>
</dbReference>
<keyword evidence="3" id="KW-0813">Transport</keyword>
<evidence type="ECO:0000256" key="4">
    <source>
        <dbReference type="ARBA" id="ARBA00022475"/>
    </source>
</evidence>
<feature type="transmembrane region" description="Helical" evidence="12">
    <location>
        <begin position="215"/>
        <end position="234"/>
    </location>
</feature>
<dbReference type="FunFam" id="1.20.58.340:FF:000004">
    <property type="entry name" value="Magnesium transport protein CorA"/>
    <property type="match status" value="1"/>
</dbReference>
<dbReference type="GO" id="GO:0015095">
    <property type="term" value="F:magnesium ion transmembrane transporter activity"/>
    <property type="evidence" value="ECO:0007669"/>
    <property type="project" value="TreeGrafter"/>
</dbReference>
<dbReference type="PANTHER" id="PTHR46494:SF2">
    <property type="entry name" value="MAGNESIUM TRANSPORT PROTEIN CORA"/>
    <property type="match status" value="1"/>
</dbReference>
<keyword evidence="9 12" id="KW-0472">Membrane</keyword>
<comment type="similarity">
    <text evidence="2">Belongs to the CorA metal ion transporter (MIT) (TC 1.A.35) family.</text>
</comment>
<comment type="caution">
    <text evidence="13">The sequence shown here is derived from an EMBL/GenBank/DDBJ whole genome shotgun (WGS) entry which is preliminary data.</text>
</comment>
<keyword evidence="14" id="KW-1185">Reference proteome</keyword>
<accession>A0A5R9G9B2</accession>
<dbReference type="CDD" id="cd12821">
    <property type="entry name" value="EcCorA_ZntB-like"/>
    <property type="match status" value="1"/>
</dbReference>
<evidence type="ECO:0000256" key="6">
    <source>
        <dbReference type="ARBA" id="ARBA00022842"/>
    </source>
</evidence>
<evidence type="ECO:0000313" key="14">
    <source>
        <dbReference type="Proteomes" id="UP000309676"/>
    </source>
</evidence>
<keyword evidence="7 12" id="KW-1133">Transmembrane helix</keyword>
<dbReference type="GO" id="GO:0050897">
    <property type="term" value="F:cobalt ion binding"/>
    <property type="evidence" value="ECO:0007669"/>
    <property type="project" value="TreeGrafter"/>
</dbReference>
<dbReference type="OrthoDB" id="9803416at2"/>
<sequence>MSRPELRSWADGAKARGHNSIRTVWFEADGNELQGTVAIVPDPQRPEAKRLFHYRVTNDALATIGMDRLLRETIDKKRFAERLLACSSPVEGLLYLLNWILEHYFDWMDAFELELTRAKTKMRETNDGHLFEYIMDLRYKLLHWNAQVIPLKEIRFAAEETFPRRLTDSEPFAVLRVRMERVRMLQDEYMAEIDSLLKLDDVTVNYRANDIMKTLTVFTVLLTPMTALGAIWGMNFESMPETERAWGYPAALTAIFALMGGIYWYLRKQGWTKSILEVKPDRKRKSEGGEP</sequence>
<dbReference type="GO" id="GO:0000287">
    <property type="term" value="F:magnesium ion binding"/>
    <property type="evidence" value="ECO:0007669"/>
    <property type="project" value="TreeGrafter"/>
</dbReference>
<dbReference type="GO" id="GO:0005886">
    <property type="term" value="C:plasma membrane"/>
    <property type="evidence" value="ECO:0007669"/>
    <property type="project" value="UniProtKB-SubCell"/>
</dbReference>
<dbReference type="Proteomes" id="UP000309676">
    <property type="component" value="Unassembled WGS sequence"/>
</dbReference>
<evidence type="ECO:0000256" key="1">
    <source>
        <dbReference type="ARBA" id="ARBA00004651"/>
    </source>
</evidence>
<dbReference type="AlphaFoldDB" id="A0A5R9G9B2"/>
<keyword evidence="8" id="KW-0406">Ion transport</keyword>
<keyword evidence="6" id="KW-0460">Magnesium</keyword>
<evidence type="ECO:0000256" key="10">
    <source>
        <dbReference type="ARBA" id="ARBA00034269"/>
    </source>
</evidence>
<comment type="catalytic activity">
    <reaction evidence="10">
        <text>Mg(2+)(in) = Mg(2+)(out)</text>
        <dbReference type="Rhea" id="RHEA:29827"/>
        <dbReference type="ChEBI" id="CHEBI:18420"/>
    </reaction>
</comment>
<evidence type="ECO:0000256" key="3">
    <source>
        <dbReference type="ARBA" id="ARBA00022448"/>
    </source>
</evidence>
<name>A0A5R9G9B2_9BACL</name>
<dbReference type="SUPFAM" id="SSF143865">
    <property type="entry name" value="CorA soluble domain-like"/>
    <property type="match status" value="1"/>
</dbReference>
<keyword evidence="5 12" id="KW-0812">Transmembrane</keyword>
<evidence type="ECO:0000256" key="12">
    <source>
        <dbReference type="SAM" id="Phobius"/>
    </source>
</evidence>
<dbReference type="EMBL" id="VCIW01000013">
    <property type="protein sequence ID" value="TLS50680.1"/>
    <property type="molecule type" value="Genomic_DNA"/>
</dbReference>
<evidence type="ECO:0000256" key="8">
    <source>
        <dbReference type="ARBA" id="ARBA00023065"/>
    </source>
</evidence>
<dbReference type="InterPro" id="IPR045863">
    <property type="entry name" value="CorA_TM1_TM2"/>
</dbReference>
<dbReference type="InterPro" id="IPR045861">
    <property type="entry name" value="CorA_cytoplasmic_dom"/>
</dbReference>
<dbReference type="PANTHER" id="PTHR46494">
    <property type="entry name" value="CORA FAMILY METAL ION TRANSPORTER (EUROFUNG)"/>
    <property type="match status" value="1"/>
</dbReference>
<evidence type="ECO:0008006" key="15">
    <source>
        <dbReference type="Google" id="ProtNLM"/>
    </source>
</evidence>
<comment type="function">
    <text evidence="11">Mediates influx of magnesium ions. Alternates between open and closed states. Activated by low cytoplasmic Mg(2+) levels. Inactive when cytoplasmic Mg(2+) levels are high.</text>
</comment>
<gene>
    <name evidence="13" type="ORF">FE782_18420</name>
</gene>
<keyword evidence="4" id="KW-1003">Cell membrane</keyword>
<organism evidence="13 14">
    <name type="scientific">Paenibacillus antri</name>
    <dbReference type="NCBI Taxonomy" id="2582848"/>
    <lineage>
        <taxon>Bacteria</taxon>
        <taxon>Bacillati</taxon>
        <taxon>Bacillota</taxon>
        <taxon>Bacilli</taxon>
        <taxon>Bacillales</taxon>
        <taxon>Paenibacillaceae</taxon>
        <taxon>Paenibacillus</taxon>
    </lineage>
</organism>
<evidence type="ECO:0000256" key="7">
    <source>
        <dbReference type="ARBA" id="ARBA00022989"/>
    </source>
</evidence>
<evidence type="ECO:0000256" key="5">
    <source>
        <dbReference type="ARBA" id="ARBA00022692"/>
    </source>
</evidence>
<feature type="transmembrane region" description="Helical" evidence="12">
    <location>
        <begin position="246"/>
        <end position="266"/>
    </location>
</feature>
<protein>
    <recommendedName>
        <fullName evidence="15">Magnesium transporter CorA</fullName>
    </recommendedName>
</protein>
<evidence type="ECO:0000256" key="2">
    <source>
        <dbReference type="ARBA" id="ARBA00009765"/>
    </source>
</evidence>
<dbReference type="RefSeq" id="WP_138195712.1">
    <property type="nucleotide sequence ID" value="NZ_VCIW01000013.1"/>
</dbReference>
<proteinExistence type="inferred from homology"/>